<dbReference type="RefSeq" id="WP_138572056.1">
    <property type="nucleotide sequence ID" value="NZ_CP040818.1"/>
</dbReference>
<dbReference type="PANTHER" id="PTHR42794">
    <property type="entry name" value="HEMIN IMPORT ATP-BINDING PROTEIN HMUV"/>
    <property type="match status" value="1"/>
</dbReference>
<dbReference type="InterPro" id="IPR027417">
    <property type="entry name" value="P-loop_NTPase"/>
</dbReference>
<dbReference type="PANTHER" id="PTHR42794:SF1">
    <property type="entry name" value="HEMIN IMPORT ATP-BINDING PROTEIN HMUV"/>
    <property type="match status" value="1"/>
</dbReference>
<gene>
    <name evidence="7" type="ORF">FDP22_08960</name>
</gene>
<dbReference type="Pfam" id="PF00005">
    <property type="entry name" value="ABC_tran"/>
    <property type="match status" value="1"/>
</dbReference>
<evidence type="ECO:0000259" key="6">
    <source>
        <dbReference type="PROSITE" id="PS50893"/>
    </source>
</evidence>
<feature type="domain" description="ABC transporter" evidence="6">
    <location>
        <begin position="7"/>
        <end position="245"/>
    </location>
</feature>
<keyword evidence="3 7" id="KW-0067">ATP-binding</keyword>
<dbReference type="KEGG" id="ppru:FDP22_08960"/>
<evidence type="ECO:0000313" key="7">
    <source>
        <dbReference type="EMBL" id="QDL91893.1"/>
    </source>
</evidence>
<evidence type="ECO:0000256" key="2">
    <source>
        <dbReference type="ARBA" id="ARBA00022741"/>
    </source>
</evidence>
<evidence type="ECO:0000256" key="3">
    <source>
        <dbReference type="ARBA" id="ARBA00022840"/>
    </source>
</evidence>
<accession>A0A5B8G079</accession>
<keyword evidence="2" id="KW-0547">Nucleotide-binding</keyword>
<dbReference type="GO" id="GO:0016887">
    <property type="term" value="F:ATP hydrolysis activity"/>
    <property type="evidence" value="ECO:0007669"/>
    <property type="project" value="InterPro"/>
</dbReference>
<dbReference type="Proteomes" id="UP000305888">
    <property type="component" value="Chromosome"/>
</dbReference>
<proteinExistence type="predicted"/>
<keyword evidence="1" id="KW-0813">Transport</keyword>
<keyword evidence="4" id="KW-1278">Translocase</keyword>
<dbReference type="PROSITE" id="PS50893">
    <property type="entry name" value="ABC_TRANSPORTER_2"/>
    <property type="match status" value="1"/>
</dbReference>
<organism evidence="7 8">
    <name type="scientific">Paroceanicella profunda</name>
    <dbReference type="NCBI Taxonomy" id="2579971"/>
    <lineage>
        <taxon>Bacteria</taxon>
        <taxon>Pseudomonadati</taxon>
        <taxon>Pseudomonadota</taxon>
        <taxon>Alphaproteobacteria</taxon>
        <taxon>Rhodobacterales</taxon>
        <taxon>Paracoccaceae</taxon>
        <taxon>Paroceanicella</taxon>
    </lineage>
</organism>
<evidence type="ECO:0000313" key="8">
    <source>
        <dbReference type="Proteomes" id="UP000305888"/>
    </source>
</evidence>
<keyword evidence="8" id="KW-1185">Reference proteome</keyword>
<dbReference type="OrthoDB" id="9805601at2"/>
<dbReference type="SMART" id="SM00382">
    <property type="entry name" value="AAA"/>
    <property type="match status" value="1"/>
</dbReference>
<dbReference type="InterPro" id="IPR003439">
    <property type="entry name" value="ABC_transporter-like_ATP-bd"/>
</dbReference>
<dbReference type="GO" id="GO:0005524">
    <property type="term" value="F:ATP binding"/>
    <property type="evidence" value="ECO:0007669"/>
    <property type="project" value="UniProtKB-KW"/>
</dbReference>
<comment type="function">
    <text evidence="5">Part of the ABC transporter complex HmuTUV involved in hemin import. Responsible for energy coupling to the transport system.</text>
</comment>
<evidence type="ECO:0000256" key="1">
    <source>
        <dbReference type="ARBA" id="ARBA00022448"/>
    </source>
</evidence>
<sequence>MADPAALTLEGAGLVLSGRRVLQDITLAVHPGELLALCGPNGAGKSSLLSLLAGDRRPDTGAARLSGAPVTSLSPARLARARAVLEQAPASALPFTVEALAGLGIPREIAPAEARRLVSGVLADTRLEARARVPLSRLSGGQQLRAHLARTLAQLRAGRLLGGGHWLLLDEPTASLDIAQQIVTMRLAAAEARAGAGVVAVLHDLNLAAAFADRIGLMEAGRLVALGPPRTVCTPSRLGQLYATEVRVETGPDGTLRILPSYGAPPTPVPGQAPR</sequence>
<name>A0A5B8G079_9RHOB</name>
<dbReference type="Gene3D" id="3.40.50.300">
    <property type="entry name" value="P-loop containing nucleotide triphosphate hydrolases"/>
    <property type="match status" value="1"/>
</dbReference>
<evidence type="ECO:0000256" key="5">
    <source>
        <dbReference type="ARBA" id="ARBA00037066"/>
    </source>
</evidence>
<dbReference type="EMBL" id="CP040818">
    <property type="protein sequence ID" value="QDL91893.1"/>
    <property type="molecule type" value="Genomic_DNA"/>
</dbReference>
<protein>
    <submittedName>
        <fullName evidence="7">ATP-binding cassette domain-containing protein</fullName>
    </submittedName>
</protein>
<reference evidence="7 8" key="1">
    <citation type="submission" date="2019-06" db="EMBL/GenBank/DDBJ databases">
        <title>Genome sequence of Rhodobacteraceae bacterium D4M1.</title>
        <authorList>
            <person name="Cao J."/>
        </authorList>
    </citation>
    <scope>NUCLEOTIDE SEQUENCE [LARGE SCALE GENOMIC DNA]</scope>
    <source>
        <strain evidence="7 8">D4M1</strain>
    </source>
</reference>
<evidence type="ECO:0000256" key="4">
    <source>
        <dbReference type="ARBA" id="ARBA00022967"/>
    </source>
</evidence>
<dbReference type="AlphaFoldDB" id="A0A5B8G079"/>
<dbReference type="InterPro" id="IPR003593">
    <property type="entry name" value="AAA+_ATPase"/>
</dbReference>
<dbReference type="SUPFAM" id="SSF52540">
    <property type="entry name" value="P-loop containing nucleoside triphosphate hydrolases"/>
    <property type="match status" value="1"/>
</dbReference>